<dbReference type="AlphaFoldDB" id="A0A9P7ZAP9"/>
<name>A0A9P7ZAP9_9HELO</name>
<evidence type="ECO:0000256" key="1">
    <source>
        <dbReference type="SAM" id="SignalP"/>
    </source>
</evidence>
<organism evidence="2 3">
    <name type="scientific">Calycina marina</name>
    <dbReference type="NCBI Taxonomy" id="1763456"/>
    <lineage>
        <taxon>Eukaryota</taxon>
        <taxon>Fungi</taxon>
        <taxon>Dikarya</taxon>
        <taxon>Ascomycota</taxon>
        <taxon>Pezizomycotina</taxon>
        <taxon>Leotiomycetes</taxon>
        <taxon>Helotiales</taxon>
        <taxon>Pezizellaceae</taxon>
        <taxon>Calycina</taxon>
    </lineage>
</organism>
<dbReference type="OrthoDB" id="409121at2759"/>
<dbReference type="Proteomes" id="UP000887226">
    <property type="component" value="Unassembled WGS sequence"/>
</dbReference>
<keyword evidence="1" id="KW-0732">Signal</keyword>
<keyword evidence="3" id="KW-1185">Reference proteome</keyword>
<accession>A0A9P7ZAP9</accession>
<dbReference type="InterPro" id="IPR017771">
    <property type="entry name" value="Cyanamide_hydratase_HD"/>
</dbReference>
<protein>
    <submittedName>
        <fullName evidence="2">Uncharacterized protein</fullName>
    </submittedName>
</protein>
<proteinExistence type="predicted"/>
<comment type="caution">
    <text evidence="2">The sequence shown here is derived from an EMBL/GenBank/DDBJ whole genome shotgun (WGS) entry which is preliminary data.</text>
</comment>
<sequence>MPSNPGNHLHSARVSFFLTCLLYDIGTTGKNITAKSMSFVFHGSVLVLDFAEVFETPIEQAENVAEAVIRHQDLGDTGRLTRIGGLIRLTTIFDNMGGQNELVAKETIESVIAAFPRIIGHCALRRYFVRRMA</sequence>
<dbReference type="EMBL" id="MU253750">
    <property type="protein sequence ID" value="KAG9248377.1"/>
    <property type="molecule type" value="Genomic_DNA"/>
</dbReference>
<dbReference type="PANTHER" id="PTHR35569:SF1">
    <property type="entry name" value="CYANAMIDE HYDRATASE DDI2-RELATED"/>
    <property type="match status" value="1"/>
</dbReference>
<evidence type="ECO:0000313" key="3">
    <source>
        <dbReference type="Proteomes" id="UP000887226"/>
    </source>
</evidence>
<feature type="chain" id="PRO_5040228572" evidence="1">
    <location>
        <begin position="30"/>
        <end position="133"/>
    </location>
</feature>
<dbReference type="PANTHER" id="PTHR35569">
    <property type="entry name" value="CYANAMIDE HYDRATASE DDI2-RELATED"/>
    <property type="match status" value="1"/>
</dbReference>
<gene>
    <name evidence="2" type="ORF">BJ878DRAFT_45621</name>
</gene>
<evidence type="ECO:0000313" key="2">
    <source>
        <dbReference type="EMBL" id="KAG9248377.1"/>
    </source>
</evidence>
<feature type="signal peptide" evidence="1">
    <location>
        <begin position="1"/>
        <end position="29"/>
    </location>
</feature>
<reference evidence="2" key="1">
    <citation type="journal article" date="2021" name="IMA Fungus">
        <title>Genomic characterization of three marine fungi, including Emericellopsis atlantica sp. nov. with signatures of a generalist lifestyle and marine biomass degradation.</title>
        <authorList>
            <person name="Hagestad O.C."/>
            <person name="Hou L."/>
            <person name="Andersen J.H."/>
            <person name="Hansen E.H."/>
            <person name="Altermark B."/>
            <person name="Li C."/>
            <person name="Kuhnert E."/>
            <person name="Cox R.J."/>
            <person name="Crous P.W."/>
            <person name="Spatafora J.W."/>
            <person name="Lail K."/>
            <person name="Amirebrahimi M."/>
            <person name="Lipzen A."/>
            <person name="Pangilinan J."/>
            <person name="Andreopoulos W."/>
            <person name="Hayes R.D."/>
            <person name="Ng V."/>
            <person name="Grigoriev I.V."/>
            <person name="Jackson S.A."/>
            <person name="Sutton T.D.S."/>
            <person name="Dobson A.D.W."/>
            <person name="Rama T."/>
        </authorList>
    </citation>
    <scope>NUCLEOTIDE SEQUENCE</scope>
    <source>
        <strain evidence="2">TRa3180A</strain>
    </source>
</reference>
<dbReference type="NCBIfam" id="TIGR03401">
    <property type="entry name" value="cyanamide_fam"/>
    <property type="match status" value="1"/>
</dbReference>